<proteinExistence type="predicted"/>
<feature type="compositionally biased region" description="Polar residues" evidence="3">
    <location>
        <begin position="264"/>
        <end position="278"/>
    </location>
</feature>
<evidence type="ECO:0000259" key="5">
    <source>
        <dbReference type="PROSITE" id="PS51408"/>
    </source>
</evidence>
<feature type="domain" description="Transferrin-like" evidence="5">
    <location>
        <begin position="413"/>
        <end position="754"/>
    </location>
</feature>
<feature type="signal peptide" evidence="4">
    <location>
        <begin position="1"/>
        <end position="29"/>
    </location>
</feature>
<evidence type="ECO:0000256" key="3">
    <source>
        <dbReference type="SAM" id="MobiDB-lite"/>
    </source>
</evidence>
<dbReference type="PRINTS" id="PR00422">
    <property type="entry name" value="TRANSFERRIN"/>
</dbReference>
<dbReference type="SUPFAM" id="SSF53850">
    <property type="entry name" value="Periplasmic binding protein-like II"/>
    <property type="match status" value="2"/>
</dbReference>
<dbReference type="InterPro" id="IPR016357">
    <property type="entry name" value="Transferrin"/>
</dbReference>
<evidence type="ECO:0000256" key="1">
    <source>
        <dbReference type="ARBA" id="ARBA00022737"/>
    </source>
</evidence>
<dbReference type="Proteomes" id="UP001642540">
    <property type="component" value="Unassembled WGS sequence"/>
</dbReference>
<keyword evidence="7" id="KW-1185">Reference proteome</keyword>
<sequence>MDAKMTSTFSRALLLFVVFTGSLVPSAVTQIAGQYRLCVPDVLFAICQQMVSETQSQGGRFECVPGNDKIDCIGRVTKGEADIVVLEPEEIYVAHRFFHDAFYIASEIRTQPRAAGSFRYEPVAVVRNSAQIKSLQDLRGKKSCHTGFARTSGWEVPLAQLMKRNIMVRDCSLDLTTIEREISSAFIFFGDSCVPGSWAPDTKTDGEYKQRYSKLCSLCQNPAQCKEDDQFSGFRGSLRCLTENGGDVAWTKLDTVYRFFSDQTPIQQSGPSSSAQTSRRNEKSGGSSLSSSEYSFLCPDGTSRPINTNNPCTWAGRPWRSFLVTNRLSGTASIADIQSQITLHRTVGSSILSGSQPPPVLSWLTDILEFGQDEVEFHVPNSVAATVTPLAYLDRGNYTMTIEKPSCPSRRTVRFCVMNEIEKAKCKGLLMASYGRRITPYFECVQGDGKEDCMRKITTGQADVLSVDAREAYVGAKRLRLTPILSEAERFGDDETDASRYAVAVVRTDAGVQSIVDLRGKRSCHGSASSLTGWNIPLIVLRDSGLIYPTRCQFGRALAGFFSGGSCVPGAKDPNLNLPETLCSLCVGSNLDAPGLANEQSFCADNESEGFYGNLGALRCLATFQGDVAFIDHLTPLLNTDGYANATWAAGLSSVNFRLVCPFGPTRAITEFRQCHWGRIPTDKVITTEDKDYVEREDIRLTLLKASQTFHTEQVLLRLFGPYYGVPNLLFKDTSIGLVSLNEDGSESRRIDQYGRYVNSNKDIVYDKQYANRIIRDIDDCEGAASFLSVTKGVVLLFSLSSVIALYQQL</sequence>
<evidence type="ECO:0000256" key="4">
    <source>
        <dbReference type="SAM" id="SignalP"/>
    </source>
</evidence>
<reference evidence="6 7" key="1">
    <citation type="submission" date="2024-08" db="EMBL/GenBank/DDBJ databases">
        <authorList>
            <person name="Cucini C."/>
            <person name="Frati F."/>
        </authorList>
    </citation>
    <scope>NUCLEOTIDE SEQUENCE [LARGE SCALE GENOMIC DNA]</scope>
</reference>
<dbReference type="CDD" id="cd13529">
    <property type="entry name" value="PBP2_transferrin"/>
    <property type="match status" value="2"/>
</dbReference>
<keyword evidence="4" id="KW-0732">Signal</keyword>
<dbReference type="PANTHER" id="PTHR11485:SF57">
    <property type="entry name" value="TRANSFERRIN"/>
    <property type="match status" value="1"/>
</dbReference>
<dbReference type="InterPro" id="IPR001156">
    <property type="entry name" value="Transferrin-like_dom"/>
</dbReference>
<keyword evidence="2" id="KW-1015">Disulfide bond</keyword>
<feature type="chain" id="PRO_5047042878" description="Transferrin-like domain-containing protein" evidence="4">
    <location>
        <begin position="30"/>
        <end position="810"/>
    </location>
</feature>
<dbReference type="Pfam" id="PF00405">
    <property type="entry name" value="Transferrin"/>
    <property type="match status" value="2"/>
</dbReference>
<evidence type="ECO:0000256" key="2">
    <source>
        <dbReference type="ARBA" id="ARBA00023157"/>
    </source>
</evidence>
<keyword evidence="1" id="KW-0677">Repeat</keyword>
<feature type="region of interest" description="Disordered" evidence="3">
    <location>
        <begin position="264"/>
        <end position="293"/>
    </location>
</feature>
<protein>
    <recommendedName>
        <fullName evidence="5">Transferrin-like domain-containing protein</fullName>
    </recommendedName>
</protein>
<gene>
    <name evidence="6" type="ORF">ODALV1_LOCUS27186</name>
</gene>
<dbReference type="PANTHER" id="PTHR11485">
    <property type="entry name" value="TRANSFERRIN"/>
    <property type="match status" value="1"/>
</dbReference>
<organism evidence="6 7">
    <name type="scientific">Orchesella dallaii</name>
    <dbReference type="NCBI Taxonomy" id="48710"/>
    <lineage>
        <taxon>Eukaryota</taxon>
        <taxon>Metazoa</taxon>
        <taxon>Ecdysozoa</taxon>
        <taxon>Arthropoda</taxon>
        <taxon>Hexapoda</taxon>
        <taxon>Collembola</taxon>
        <taxon>Entomobryomorpha</taxon>
        <taxon>Entomobryoidea</taxon>
        <taxon>Orchesellidae</taxon>
        <taxon>Orchesellinae</taxon>
        <taxon>Orchesella</taxon>
    </lineage>
</organism>
<evidence type="ECO:0000313" key="6">
    <source>
        <dbReference type="EMBL" id="CAL8138022.1"/>
    </source>
</evidence>
<comment type="caution">
    <text evidence="6">The sequence shown here is derived from an EMBL/GenBank/DDBJ whole genome shotgun (WGS) entry which is preliminary data.</text>
</comment>
<feature type="domain" description="Transferrin-like" evidence="5">
    <location>
        <begin position="35"/>
        <end position="406"/>
    </location>
</feature>
<dbReference type="EMBL" id="CAXLJM020000121">
    <property type="protein sequence ID" value="CAL8138022.1"/>
    <property type="molecule type" value="Genomic_DNA"/>
</dbReference>
<dbReference type="SMART" id="SM00094">
    <property type="entry name" value="TR_FER"/>
    <property type="match status" value="2"/>
</dbReference>
<accession>A0ABP1RX34</accession>
<dbReference type="PROSITE" id="PS51408">
    <property type="entry name" value="TRANSFERRIN_LIKE_4"/>
    <property type="match status" value="2"/>
</dbReference>
<dbReference type="Gene3D" id="3.40.190.10">
    <property type="entry name" value="Periplasmic binding protein-like II"/>
    <property type="match status" value="3"/>
</dbReference>
<dbReference type="PIRSF" id="PIRSF002549">
    <property type="entry name" value="Transferrin"/>
    <property type="match status" value="1"/>
</dbReference>
<evidence type="ECO:0000313" key="7">
    <source>
        <dbReference type="Proteomes" id="UP001642540"/>
    </source>
</evidence>
<name>A0ABP1RX34_9HEXA</name>